<feature type="transmembrane region" description="Helical" evidence="1">
    <location>
        <begin position="145"/>
        <end position="167"/>
    </location>
</feature>
<keyword evidence="1" id="KW-0472">Membrane</keyword>
<evidence type="ECO:0000256" key="1">
    <source>
        <dbReference type="SAM" id="Phobius"/>
    </source>
</evidence>
<feature type="transmembrane region" description="Helical" evidence="1">
    <location>
        <begin position="427"/>
        <end position="445"/>
    </location>
</feature>
<name>A0A3E1Q7M3_9FLAO</name>
<dbReference type="Pfam" id="PF03929">
    <property type="entry name" value="PepSY_TM"/>
    <property type="match status" value="1"/>
</dbReference>
<gene>
    <name evidence="2" type="ORF">DZ858_12915</name>
</gene>
<dbReference type="RefSeq" id="WP_117160079.1">
    <property type="nucleotide sequence ID" value="NZ_QVID01000002.1"/>
</dbReference>
<proteinExistence type="predicted"/>
<dbReference type="OrthoDB" id="6307929at2"/>
<feature type="transmembrane region" description="Helical" evidence="1">
    <location>
        <begin position="595"/>
        <end position="612"/>
    </location>
</feature>
<evidence type="ECO:0000313" key="3">
    <source>
        <dbReference type="Proteomes" id="UP000261082"/>
    </source>
</evidence>
<feature type="transmembrane region" description="Helical" evidence="1">
    <location>
        <begin position="393"/>
        <end position="415"/>
    </location>
</feature>
<keyword evidence="1" id="KW-1133">Transmembrane helix</keyword>
<keyword evidence="3" id="KW-1185">Reference proteome</keyword>
<feature type="transmembrane region" description="Helical" evidence="1">
    <location>
        <begin position="188"/>
        <end position="221"/>
    </location>
</feature>
<dbReference type="Proteomes" id="UP000261082">
    <property type="component" value="Unassembled WGS sequence"/>
</dbReference>
<feature type="transmembrane region" description="Helical" evidence="1">
    <location>
        <begin position="351"/>
        <end position="372"/>
    </location>
</feature>
<dbReference type="AlphaFoldDB" id="A0A3E1Q7M3"/>
<protein>
    <submittedName>
        <fullName evidence="2">PepSY domain-containing protein</fullName>
    </submittedName>
</protein>
<evidence type="ECO:0000313" key="2">
    <source>
        <dbReference type="EMBL" id="RFN58131.1"/>
    </source>
</evidence>
<feature type="transmembrane region" description="Helical" evidence="1">
    <location>
        <begin position="652"/>
        <end position="670"/>
    </location>
</feature>
<comment type="caution">
    <text evidence="2">The sequence shown here is derived from an EMBL/GenBank/DDBJ whole genome shotgun (WGS) entry which is preliminary data.</text>
</comment>
<feature type="transmembrane region" description="Helical" evidence="1">
    <location>
        <begin position="553"/>
        <end position="575"/>
    </location>
</feature>
<organism evidence="2 3">
    <name type="scientific">Marixanthomonas ophiurae</name>
    <dbReference type="NCBI Taxonomy" id="387659"/>
    <lineage>
        <taxon>Bacteria</taxon>
        <taxon>Pseudomonadati</taxon>
        <taxon>Bacteroidota</taxon>
        <taxon>Flavobacteriia</taxon>
        <taxon>Flavobacteriales</taxon>
        <taxon>Flavobacteriaceae</taxon>
        <taxon>Marixanthomonas</taxon>
    </lineage>
</organism>
<feature type="transmembrane region" description="Helical" evidence="1">
    <location>
        <begin position="486"/>
        <end position="509"/>
    </location>
</feature>
<keyword evidence="1" id="KW-0812">Transmembrane</keyword>
<dbReference type="InterPro" id="IPR005625">
    <property type="entry name" value="PepSY-ass_TM"/>
</dbReference>
<feature type="transmembrane region" description="Helical" evidence="1">
    <location>
        <begin position="457"/>
        <end position="480"/>
    </location>
</feature>
<dbReference type="PANTHER" id="PTHR34219">
    <property type="entry name" value="IRON-REGULATED INNER MEMBRANE PROTEIN-RELATED"/>
    <property type="match status" value="1"/>
</dbReference>
<sequence>MSKRNYNIFFHTHTVSGIVISVALYIIFFAGAFALIKDEITAWEKGDSVNIEQAQKIDYNRVVDSIKAQGFNLYGRDVRMIAPDAKQKLYVLLSKSQDTTIVNDDNKKYYFFLDAVDYSHSEYYDFYSIGELIYRLHFFSQVPVIGIYISGFIALFFLFAIVTGVIVHWKKIIQNFYTFRPKKKLKTIWTDAHTVLGMIGLPFQFVFAVTSCFLCLSALVLLPANFIYDNDQDKTIAELRPMAKTYELEKEEFTNIPDLNVFMDKTLSKWENFTPAQVYIRNYGATNMKFQVDGLLDPDDKFLGNGRTVYDVASGELISEKNPHDNDYLEDVELTVRRLHFGDFGGLPLKFIYFVLALITCFVIISGVLIWLEARHKKNVPIEQKLFNRKVGHVYLAICLTMYPITAFSFIIAKVLPRSMDSSRESILYAVYFLGWIAVAAAFRFMRDNYKTNKYTLLSGSILGFLIPIVNGLTSGNWIWKTFAEGQYEIFCVDLFWLIMSIVSLWIVLKLKRPVTNTEHTTLLQGRKKDFKQSLTPSTKTTNKLKFMRTKTAVLWLFLAIGFIVHHIYGLFGVYYNESVMIEGATGDVPLNHHLWRLGLEGLALLFFLLTLEVKKSWFRWTSFCWALVIGIFNVYHFVGSIFYEASNISELLILAMVVLANTFLAINIIRWNKEEIKQSLLNE</sequence>
<reference evidence="2 3" key="1">
    <citation type="journal article" date="2007" name="Int. J. Syst. Evol. Microbiol.">
        <title>Marixanthomonas ophiurae gen. nov., sp. nov., a marine bacterium of the family Flavobacteriaceae isolated from a deep-sea brittle star.</title>
        <authorList>
            <person name="Romanenko L.A."/>
            <person name="Uchino M."/>
            <person name="Frolova G.M."/>
            <person name="Mikhailov V.V."/>
        </authorList>
    </citation>
    <scope>NUCLEOTIDE SEQUENCE [LARGE SCALE GENOMIC DNA]</scope>
    <source>
        <strain evidence="2 3">KMM 3046</strain>
    </source>
</reference>
<dbReference type="PANTHER" id="PTHR34219:SF3">
    <property type="entry name" value="BLL7967 PROTEIN"/>
    <property type="match status" value="1"/>
</dbReference>
<feature type="transmembrane region" description="Helical" evidence="1">
    <location>
        <begin position="624"/>
        <end position="646"/>
    </location>
</feature>
<feature type="transmembrane region" description="Helical" evidence="1">
    <location>
        <begin position="12"/>
        <end position="36"/>
    </location>
</feature>
<dbReference type="EMBL" id="QVID01000002">
    <property type="protein sequence ID" value="RFN58131.1"/>
    <property type="molecule type" value="Genomic_DNA"/>
</dbReference>
<accession>A0A3E1Q7M3</accession>